<dbReference type="Proteomes" id="UP000694941">
    <property type="component" value="Unplaced"/>
</dbReference>
<evidence type="ECO:0000259" key="6">
    <source>
        <dbReference type="Pfam" id="PF09811"/>
    </source>
</evidence>
<feature type="domain" description="Essential protein Yae1 N-terminal" evidence="6">
    <location>
        <begin position="35"/>
        <end position="73"/>
    </location>
</feature>
<dbReference type="RefSeq" id="XP_013785220.1">
    <property type="nucleotide sequence ID" value="XM_013929766.2"/>
</dbReference>
<evidence type="ECO:0000256" key="2">
    <source>
        <dbReference type="ARBA" id="ARBA00004496"/>
    </source>
</evidence>
<comment type="subcellular location">
    <subcellularLocation>
        <location evidence="2">Cytoplasm</location>
    </subcellularLocation>
    <subcellularLocation>
        <location evidence="1">Nucleus</location>
    </subcellularLocation>
</comment>
<evidence type="ECO:0000313" key="8">
    <source>
        <dbReference type="RefSeq" id="XP_013785220.1"/>
    </source>
</evidence>
<protein>
    <submittedName>
        <fullName evidence="8">Uncharacterized protein LOC106469279</fullName>
    </submittedName>
</protein>
<proteinExistence type="predicted"/>
<name>A0ABM1BMX6_LIMPO</name>
<dbReference type="Pfam" id="PF09811">
    <property type="entry name" value="Yae1_N"/>
    <property type="match status" value="1"/>
</dbReference>
<dbReference type="InterPro" id="IPR038881">
    <property type="entry name" value="Yae1-like"/>
</dbReference>
<keyword evidence="3" id="KW-0963">Cytoplasm</keyword>
<evidence type="ECO:0000256" key="5">
    <source>
        <dbReference type="SAM" id="MobiDB-lite"/>
    </source>
</evidence>
<reference evidence="8" key="1">
    <citation type="submission" date="2025-08" db="UniProtKB">
        <authorList>
            <consortium name="RefSeq"/>
        </authorList>
    </citation>
    <scope>IDENTIFICATION</scope>
    <source>
        <tissue evidence="8">Muscle</tissue>
    </source>
</reference>
<dbReference type="PANTHER" id="PTHR18829:SF0">
    <property type="entry name" value="PROTEIN YAE1 HOMOLOG"/>
    <property type="match status" value="1"/>
</dbReference>
<accession>A0ABM1BMX6</accession>
<dbReference type="PANTHER" id="PTHR18829">
    <property type="entry name" value="PROTEIN YAE1 HOMOLOG"/>
    <property type="match status" value="1"/>
</dbReference>
<feature type="region of interest" description="Disordered" evidence="5">
    <location>
        <begin position="128"/>
        <end position="148"/>
    </location>
</feature>
<evidence type="ECO:0000313" key="7">
    <source>
        <dbReference type="Proteomes" id="UP000694941"/>
    </source>
</evidence>
<evidence type="ECO:0000256" key="1">
    <source>
        <dbReference type="ARBA" id="ARBA00004123"/>
    </source>
</evidence>
<organism evidence="7 8">
    <name type="scientific">Limulus polyphemus</name>
    <name type="common">Atlantic horseshoe crab</name>
    <dbReference type="NCBI Taxonomy" id="6850"/>
    <lineage>
        <taxon>Eukaryota</taxon>
        <taxon>Metazoa</taxon>
        <taxon>Ecdysozoa</taxon>
        <taxon>Arthropoda</taxon>
        <taxon>Chelicerata</taxon>
        <taxon>Merostomata</taxon>
        <taxon>Xiphosura</taxon>
        <taxon>Limulidae</taxon>
        <taxon>Limulus</taxon>
    </lineage>
</organism>
<gene>
    <name evidence="8" type="primary">LOC106469279</name>
</gene>
<evidence type="ECO:0000256" key="3">
    <source>
        <dbReference type="ARBA" id="ARBA00022490"/>
    </source>
</evidence>
<keyword evidence="4" id="KW-0539">Nucleus</keyword>
<keyword evidence="7" id="KW-1185">Reference proteome</keyword>
<dbReference type="InterPro" id="IPR019191">
    <property type="entry name" value="Essential_protein_Yae1_N"/>
</dbReference>
<dbReference type="GeneID" id="106469279"/>
<sequence>MALVRNNEVFYEDREDDVISENTWVKINNSRIKDGFRDGMEEGQKKTLQDGFNNGYEHGYGVMFAISEYRGILQGLRYFLSRNQRPQAEILKATILKVKELEKQILHEFQSAFAIPVKHMDHLNKELPKTSSRKAGEDITQSSPVARKTDDTDHSLLYLSEETKPFLSPQYERKFCLQKSLVDDISRMMTEIATLLEELGFADLIKK</sequence>
<evidence type="ECO:0000256" key="4">
    <source>
        <dbReference type="ARBA" id="ARBA00023242"/>
    </source>
</evidence>